<keyword evidence="1" id="KW-1133">Transmembrane helix</keyword>
<proteinExistence type="predicted"/>
<feature type="transmembrane region" description="Helical" evidence="1">
    <location>
        <begin position="56"/>
        <end position="76"/>
    </location>
</feature>
<dbReference type="PIRSF" id="PIRSF037394">
    <property type="entry name" value="ABC_thiamine-permease_YkoE_prd"/>
    <property type="match status" value="1"/>
</dbReference>
<dbReference type="EMBL" id="FOHV01000001">
    <property type="protein sequence ID" value="SES64352.1"/>
    <property type="molecule type" value="Genomic_DNA"/>
</dbReference>
<protein>
    <submittedName>
        <fullName evidence="2">Energy-coupling factor transport system substrate-specific component</fullName>
    </submittedName>
</protein>
<dbReference type="Pfam" id="PF09819">
    <property type="entry name" value="ABC_cobalt"/>
    <property type="match status" value="1"/>
</dbReference>
<evidence type="ECO:0000313" key="2">
    <source>
        <dbReference type="EMBL" id="SES64352.1"/>
    </source>
</evidence>
<organism evidence="2 3">
    <name type="scientific">Thorsellia anophelis DSM 18579</name>
    <dbReference type="NCBI Taxonomy" id="1123402"/>
    <lineage>
        <taxon>Bacteria</taxon>
        <taxon>Pseudomonadati</taxon>
        <taxon>Pseudomonadota</taxon>
        <taxon>Gammaproteobacteria</taxon>
        <taxon>Enterobacterales</taxon>
        <taxon>Thorselliaceae</taxon>
        <taxon>Thorsellia</taxon>
    </lineage>
</organism>
<dbReference type="InterPro" id="IPR017195">
    <property type="entry name" value="ABC_thiamin-permease_prd"/>
</dbReference>
<dbReference type="AlphaFoldDB" id="A0A1H9Y630"/>
<feature type="transmembrane region" description="Helical" evidence="1">
    <location>
        <begin position="21"/>
        <end position="44"/>
    </location>
</feature>
<accession>A0A1H9Y630</accession>
<gene>
    <name evidence="2" type="ORF">SAMN02583745_00080</name>
</gene>
<keyword evidence="3" id="KW-1185">Reference proteome</keyword>
<name>A0A1H9Y630_9GAMM</name>
<sequence length="205" mass="22746">MNKGTLKDSKKFNLSTWSLKEIMLLVVLGSVFGVIYYLFVQLYFLLQIMLGPFADLSQHILFGSWLMVAPIAIAIIRKPFSGIFAEIMAALIEVVVLASPFGATVFISAAIQGTGSELIFAATRYRVFSMPIFILSGFFGALIPFIYSALINDWINTDLFYYRLVLQLISGVILGGVISKYTVDALRKTGVLDNFISTRPPVHDK</sequence>
<dbReference type="RefSeq" id="WP_218139433.1">
    <property type="nucleotide sequence ID" value="NZ_FOHV01000001.1"/>
</dbReference>
<reference evidence="3" key="1">
    <citation type="submission" date="2016-10" db="EMBL/GenBank/DDBJ databases">
        <authorList>
            <person name="Varghese N."/>
            <person name="Submissions S."/>
        </authorList>
    </citation>
    <scope>NUCLEOTIDE SEQUENCE [LARGE SCALE GENOMIC DNA]</scope>
    <source>
        <strain evidence="3">DSM 18579</strain>
    </source>
</reference>
<evidence type="ECO:0000313" key="3">
    <source>
        <dbReference type="Proteomes" id="UP000242642"/>
    </source>
</evidence>
<feature type="transmembrane region" description="Helical" evidence="1">
    <location>
        <begin position="127"/>
        <end position="147"/>
    </location>
</feature>
<feature type="transmembrane region" description="Helical" evidence="1">
    <location>
        <begin position="159"/>
        <end position="178"/>
    </location>
</feature>
<feature type="transmembrane region" description="Helical" evidence="1">
    <location>
        <begin position="83"/>
        <end position="107"/>
    </location>
</feature>
<evidence type="ECO:0000256" key="1">
    <source>
        <dbReference type="SAM" id="Phobius"/>
    </source>
</evidence>
<dbReference type="STRING" id="1123402.SAMN02583745_00080"/>
<keyword evidence="1" id="KW-0812">Transmembrane</keyword>
<keyword evidence="1" id="KW-0472">Membrane</keyword>
<dbReference type="Proteomes" id="UP000242642">
    <property type="component" value="Unassembled WGS sequence"/>
</dbReference>